<dbReference type="PANTHER" id="PTHR36440">
    <property type="entry name" value="PUTATIVE (AFU_ORTHOLOGUE AFUA_8G07350)-RELATED"/>
    <property type="match status" value="1"/>
</dbReference>
<dbReference type="EMBL" id="JAUSVK010000001">
    <property type="protein sequence ID" value="MDQ0396121.1"/>
    <property type="molecule type" value="Genomic_DNA"/>
</dbReference>
<accession>A0ABU0FNT3</accession>
<dbReference type="InterPro" id="IPR053146">
    <property type="entry name" value="QDO-like"/>
</dbReference>
<dbReference type="InterPro" id="IPR011051">
    <property type="entry name" value="RmlC_Cupin_sf"/>
</dbReference>
<comment type="caution">
    <text evidence="2">The sequence shown here is derived from an EMBL/GenBank/DDBJ whole genome shotgun (WGS) entry which is preliminary data.</text>
</comment>
<dbReference type="Gene3D" id="2.60.120.10">
    <property type="entry name" value="Jelly Rolls"/>
    <property type="match status" value="1"/>
</dbReference>
<evidence type="ECO:0000313" key="3">
    <source>
        <dbReference type="Proteomes" id="UP001237448"/>
    </source>
</evidence>
<organism evidence="2 3">
    <name type="scientific">Labrys monachus</name>
    <dbReference type="NCBI Taxonomy" id="217067"/>
    <lineage>
        <taxon>Bacteria</taxon>
        <taxon>Pseudomonadati</taxon>
        <taxon>Pseudomonadota</taxon>
        <taxon>Alphaproteobacteria</taxon>
        <taxon>Hyphomicrobiales</taxon>
        <taxon>Xanthobacteraceae</taxon>
        <taxon>Labrys</taxon>
    </lineage>
</organism>
<name>A0ABU0FNT3_9HYPH</name>
<evidence type="ECO:0000313" key="2">
    <source>
        <dbReference type="EMBL" id="MDQ0396121.1"/>
    </source>
</evidence>
<dbReference type="PANTHER" id="PTHR36440:SF1">
    <property type="entry name" value="PUTATIVE (AFU_ORTHOLOGUE AFUA_8G07350)-RELATED"/>
    <property type="match status" value="1"/>
</dbReference>
<gene>
    <name evidence="2" type="ORF">J3R73_005913</name>
</gene>
<proteinExistence type="predicted"/>
<dbReference type="RefSeq" id="WP_307435910.1">
    <property type="nucleotide sequence ID" value="NZ_JAUSVK010000001.1"/>
</dbReference>
<protein>
    <submittedName>
        <fullName evidence="2">Quercetin dioxygenase-like cupin family protein</fullName>
    </submittedName>
</protein>
<reference evidence="2 3" key="1">
    <citation type="submission" date="2023-07" db="EMBL/GenBank/DDBJ databases">
        <title>Genomic Encyclopedia of Type Strains, Phase IV (KMG-IV): sequencing the most valuable type-strain genomes for metagenomic binning, comparative biology and taxonomic classification.</title>
        <authorList>
            <person name="Goeker M."/>
        </authorList>
    </citation>
    <scope>NUCLEOTIDE SEQUENCE [LARGE SCALE GENOMIC DNA]</scope>
    <source>
        <strain evidence="2 3">DSM 5896</strain>
    </source>
</reference>
<dbReference type="Proteomes" id="UP001237448">
    <property type="component" value="Unassembled WGS sequence"/>
</dbReference>
<dbReference type="Pfam" id="PF07883">
    <property type="entry name" value="Cupin_2"/>
    <property type="match status" value="1"/>
</dbReference>
<dbReference type="SUPFAM" id="SSF51182">
    <property type="entry name" value="RmlC-like cupins"/>
    <property type="match status" value="1"/>
</dbReference>
<keyword evidence="3" id="KW-1185">Reference proteome</keyword>
<dbReference type="InterPro" id="IPR014710">
    <property type="entry name" value="RmlC-like_jellyroll"/>
</dbReference>
<dbReference type="CDD" id="cd06979">
    <property type="entry name" value="cupin_RemF-like"/>
    <property type="match status" value="1"/>
</dbReference>
<dbReference type="InterPro" id="IPR013096">
    <property type="entry name" value="Cupin_2"/>
</dbReference>
<feature type="domain" description="Cupin type-2" evidence="1">
    <location>
        <begin position="29"/>
        <end position="98"/>
    </location>
</feature>
<evidence type="ECO:0000259" key="1">
    <source>
        <dbReference type="Pfam" id="PF07883"/>
    </source>
</evidence>
<sequence length="143" mass="15602">MTEDIRIGAIELRFLRSKHETGGALDMFEMTVQPEGRMPVPHYHRDWEETVYGLSGVLTMTVDGRPIEVGAGDTVFIPRGVVHGFDNRGTVPARCLCVLTPGVLGPEYFREIREALAGGGPPDPAKMAAIMQRHGLVPVPPGR</sequence>